<evidence type="ECO:0000256" key="12">
    <source>
        <dbReference type="SAM" id="Phobius"/>
    </source>
</evidence>
<dbReference type="EMBL" id="CP154795">
    <property type="protein sequence ID" value="XAN08232.1"/>
    <property type="molecule type" value="Genomic_DNA"/>
</dbReference>
<sequence>MDVLTSGSNRSTGATASGADFGWGAMKGWAISSLIGNMGLILTGALVRLTKSGLGCPTWPKCTDESFIPVDMGLHGAIEFGNRMLTFALVALAIGAFAAALRVRDKGVRRPDLIKLSVIAGLGIPAQAIIGGITVLTGLNPYVVGLHLVVSVALIVVLTLLVRRARRIEPRPTSQLGTRLVQVNFWLIMVVVVLGVLVTGSAPHGGDATAARTGFDVETVAKIHAWTVWVALAVLAAAWFVTRARQVFWVIVVSLLQGLVGYLQYFNGLPIWIVALHMIGVAIISAVAANMFWSLGWRATTSGMHVTDEVRVTAP</sequence>
<name>A0ABZ3FS51_9ACTN</name>
<evidence type="ECO:0000256" key="3">
    <source>
        <dbReference type="ARBA" id="ARBA00022692"/>
    </source>
</evidence>
<evidence type="ECO:0000256" key="8">
    <source>
        <dbReference type="ARBA" id="ARBA00023133"/>
    </source>
</evidence>
<gene>
    <name evidence="13" type="ORF">AADG42_13280</name>
</gene>
<feature type="transmembrane region" description="Helical" evidence="12">
    <location>
        <begin position="183"/>
        <end position="203"/>
    </location>
</feature>
<evidence type="ECO:0000256" key="10">
    <source>
        <dbReference type="ARBA" id="ARBA00023157"/>
    </source>
</evidence>
<dbReference type="Pfam" id="PF02628">
    <property type="entry name" value="COX15-CtaA"/>
    <property type="match status" value="2"/>
</dbReference>
<feature type="transmembrane region" description="Helical" evidence="12">
    <location>
        <begin position="84"/>
        <end position="101"/>
    </location>
</feature>
<feature type="transmembrane region" description="Helical" evidence="12">
    <location>
        <begin position="113"/>
        <end position="136"/>
    </location>
</feature>
<evidence type="ECO:0000313" key="14">
    <source>
        <dbReference type="Proteomes" id="UP001442841"/>
    </source>
</evidence>
<evidence type="ECO:0000256" key="4">
    <source>
        <dbReference type="ARBA" id="ARBA00022723"/>
    </source>
</evidence>
<keyword evidence="7" id="KW-0408">Iron</keyword>
<dbReference type="InterPro" id="IPR050450">
    <property type="entry name" value="COX15/CtaA_HemeA_synthase"/>
</dbReference>
<accession>A0ABZ3FS51</accession>
<evidence type="ECO:0000313" key="13">
    <source>
        <dbReference type="EMBL" id="XAN08232.1"/>
    </source>
</evidence>
<evidence type="ECO:0000256" key="5">
    <source>
        <dbReference type="ARBA" id="ARBA00022989"/>
    </source>
</evidence>
<dbReference type="PANTHER" id="PTHR35457:SF1">
    <property type="entry name" value="HEME A SYNTHASE"/>
    <property type="match status" value="1"/>
</dbReference>
<feature type="transmembrane region" description="Helical" evidence="12">
    <location>
        <begin position="271"/>
        <end position="295"/>
    </location>
</feature>
<keyword evidence="5 12" id="KW-1133">Transmembrane helix</keyword>
<keyword evidence="4" id="KW-0479">Metal-binding</keyword>
<evidence type="ECO:0000256" key="9">
    <source>
        <dbReference type="ARBA" id="ARBA00023136"/>
    </source>
</evidence>
<keyword evidence="2" id="KW-1003">Cell membrane</keyword>
<comment type="subcellular location">
    <subcellularLocation>
        <location evidence="1">Membrane</location>
        <topology evidence="1">Multi-pass membrane protein</topology>
    </subcellularLocation>
</comment>
<keyword evidence="3 12" id="KW-0812">Transmembrane</keyword>
<reference evidence="13 14" key="1">
    <citation type="submission" date="2024-04" db="EMBL/GenBank/DDBJ databases">
        <title>Isolation of an actinomycete strain from pig manure.</title>
        <authorList>
            <person name="Gong T."/>
            <person name="Yu Z."/>
            <person name="An M."/>
            <person name="Wei C."/>
            <person name="Yang W."/>
            <person name="Liu L."/>
        </authorList>
    </citation>
    <scope>NUCLEOTIDE SEQUENCE [LARGE SCALE GENOMIC DNA]</scope>
    <source>
        <strain evidence="13 14">ZF39</strain>
    </source>
</reference>
<protein>
    <submittedName>
        <fullName evidence="13">COX15/CtaA family protein</fullName>
    </submittedName>
</protein>
<keyword evidence="14" id="KW-1185">Reference proteome</keyword>
<keyword evidence="8" id="KW-0350">Heme biosynthesis</keyword>
<keyword evidence="10" id="KW-1015">Disulfide bond</keyword>
<proteinExistence type="predicted"/>
<dbReference type="Proteomes" id="UP001442841">
    <property type="component" value="Chromosome"/>
</dbReference>
<organism evidence="13 14">
    <name type="scientific">Ammonicoccus fulvus</name>
    <dbReference type="NCBI Taxonomy" id="3138240"/>
    <lineage>
        <taxon>Bacteria</taxon>
        <taxon>Bacillati</taxon>
        <taxon>Actinomycetota</taxon>
        <taxon>Actinomycetes</taxon>
        <taxon>Propionibacteriales</taxon>
        <taxon>Propionibacteriaceae</taxon>
        <taxon>Ammonicoccus</taxon>
    </lineage>
</organism>
<keyword evidence="9 12" id="KW-0472">Membrane</keyword>
<evidence type="ECO:0000256" key="11">
    <source>
        <dbReference type="ARBA" id="ARBA00023444"/>
    </source>
</evidence>
<feature type="transmembrane region" description="Helical" evidence="12">
    <location>
        <begin position="247"/>
        <end position="265"/>
    </location>
</feature>
<evidence type="ECO:0000256" key="2">
    <source>
        <dbReference type="ARBA" id="ARBA00022475"/>
    </source>
</evidence>
<dbReference type="InterPro" id="IPR003780">
    <property type="entry name" value="COX15/CtaA_fam"/>
</dbReference>
<feature type="transmembrane region" description="Helical" evidence="12">
    <location>
        <begin position="223"/>
        <end position="240"/>
    </location>
</feature>
<feature type="transmembrane region" description="Helical" evidence="12">
    <location>
        <begin position="142"/>
        <end position="162"/>
    </location>
</feature>
<keyword evidence="6" id="KW-0560">Oxidoreductase</keyword>
<comment type="pathway">
    <text evidence="11">Porphyrin-containing compound metabolism.</text>
</comment>
<evidence type="ECO:0000256" key="6">
    <source>
        <dbReference type="ARBA" id="ARBA00023002"/>
    </source>
</evidence>
<evidence type="ECO:0000256" key="7">
    <source>
        <dbReference type="ARBA" id="ARBA00023004"/>
    </source>
</evidence>
<dbReference type="RefSeq" id="WP_425309687.1">
    <property type="nucleotide sequence ID" value="NZ_CP154795.1"/>
</dbReference>
<evidence type="ECO:0000256" key="1">
    <source>
        <dbReference type="ARBA" id="ARBA00004141"/>
    </source>
</evidence>
<dbReference type="PANTHER" id="PTHR35457">
    <property type="entry name" value="HEME A SYNTHASE"/>
    <property type="match status" value="1"/>
</dbReference>